<organism evidence="1 2">
    <name type="scientific">Enterococcus cecorum</name>
    <dbReference type="NCBI Taxonomy" id="44008"/>
    <lineage>
        <taxon>Bacteria</taxon>
        <taxon>Bacillati</taxon>
        <taxon>Bacillota</taxon>
        <taxon>Bacilli</taxon>
        <taxon>Lactobacillales</taxon>
        <taxon>Enterococcaceae</taxon>
        <taxon>Enterococcus</taxon>
    </lineage>
</organism>
<evidence type="ECO:0000313" key="2">
    <source>
        <dbReference type="Proteomes" id="UP000196074"/>
    </source>
</evidence>
<proteinExistence type="predicted"/>
<dbReference type="AlphaFoldDB" id="A0A1Y4R2L7"/>
<comment type="caution">
    <text evidence="1">The sequence shown here is derived from an EMBL/GenBank/DDBJ whole genome shotgun (WGS) entry which is preliminary data.</text>
</comment>
<dbReference type="EMBL" id="NFLC01000001">
    <property type="protein sequence ID" value="OUQ11787.1"/>
    <property type="molecule type" value="Genomic_DNA"/>
</dbReference>
<reference evidence="2" key="1">
    <citation type="submission" date="2017-04" db="EMBL/GenBank/DDBJ databases">
        <title>Function of individual gut microbiota members based on whole genome sequencing of pure cultures obtained from chicken caecum.</title>
        <authorList>
            <person name="Medvecky M."/>
            <person name="Cejkova D."/>
            <person name="Polansky O."/>
            <person name="Karasova D."/>
            <person name="Kubasova T."/>
            <person name="Cizek A."/>
            <person name="Rychlik I."/>
        </authorList>
    </citation>
    <scope>NUCLEOTIDE SEQUENCE [LARGE SCALE GENOMIC DNA]</scope>
    <source>
        <strain evidence="2">An144</strain>
    </source>
</reference>
<dbReference type="RefSeq" id="WP_047241960.1">
    <property type="nucleotide sequence ID" value="NZ_LDOW01000007.1"/>
</dbReference>
<sequence>MTDYLETYLTWYPNSKIEHYPQDFHTTLSSDDRSQCYQALDLNQQQQLELHRKYELRSKFTTFDYLKDTQWQFDEYRVDYNYPKSEPGLRCKCGKKLKYQFVLISKNKQKKMYLGMQHFSDHLGVSPKVANEIKKGLSQVDFGIDEILWLHHQKYLFPNELWRRYCFAHYRNSLMKQPVKLNRQLLKRLASFRQVDLPIYTVDFQSALREIALVNKQLRVEGNQLKQIYQREHFEAFAQDLAQDILIFDFNYDSKRIFSAQGKKYLKNQSFTREQLMSELIERLRQLDGFEDISQKRTSFQTQTLHLPLAMFEKNCLAYVLEKYLQYGFRLNFFISLPRSLRMAMQKTLKAQKAIPTVQSYTQELQVHLNQIPKGYQKMVLESLLRDLAARE</sequence>
<name>A0A1Y4R2L7_9ENTE</name>
<gene>
    <name evidence="1" type="ORF">B5E88_00155</name>
</gene>
<protein>
    <submittedName>
        <fullName evidence="1">Uncharacterized protein</fullName>
    </submittedName>
</protein>
<dbReference type="Proteomes" id="UP000196074">
    <property type="component" value="Unassembled WGS sequence"/>
</dbReference>
<evidence type="ECO:0000313" key="1">
    <source>
        <dbReference type="EMBL" id="OUQ11787.1"/>
    </source>
</evidence>
<accession>A0A1Y4R2L7</accession>